<sequence>MAILQLRHLPRRHLNERLQVHDSHPSRTFQPAQLQGKAIARRRRESERLAVLEQFVEERKRAADLRNWIDTYAVNAAQDSETELTRMCEWARARLREYDLLLSPARLSTILRDRHLFPAVDPLVETAGEPAPEEAFSSRPGPKTHPRRPNIL</sequence>
<name>A0ABV2I5J7_9HYPH</name>
<protein>
    <submittedName>
        <fullName evidence="2">Uncharacterized protein</fullName>
    </submittedName>
</protein>
<proteinExistence type="predicted"/>
<reference evidence="2 3" key="1">
    <citation type="submission" date="2024-06" db="EMBL/GenBank/DDBJ databases">
        <title>Genomic Encyclopedia of Type Strains, Phase IV (KMG-IV): sequencing the most valuable type-strain genomes for metagenomic binning, comparative biology and taxonomic classification.</title>
        <authorList>
            <person name="Goeker M."/>
        </authorList>
    </citation>
    <scope>NUCLEOTIDE SEQUENCE [LARGE SCALE GENOMIC DNA]</scope>
    <source>
        <strain evidence="2 3">DSM 29846</strain>
    </source>
</reference>
<evidence type="ECO:0000313" key="2">
    <source>
        <dbReference type="EMBL" id="MET3597592.1"/>
    </source>
</evidence>
<evidence type="ECO:0000256" key="1">
    <source>
        <dbReference type="SAM" id="MobiDB-lite"/>
    </source>
</evidence>
<evidence type="ECO:0000313" key="3">
    <source>
        <dbReference type="Proteomes" id="UP001549036"/>
    </source>
</evidence>
<feature type="compositionally biased region" description="Basic residues" evidence="1">
    <location>
        <begin position="142"/>
        <end position="152"/>
    </location>
</feature>
<dbReference type="RefSeq" id="WP_354417991.1">
    <property type="nucleotide sequence ID" value="NZ_JBEPLM010000026.1"/>
</dbReference>
<keyword evidence="3" id="KW-1185">Reference proteome</keyword>
<comment type="caution">
    <text evidence="2">The sequence shown here is derived from an EMBL/GenBank/DDBJ whole genome shotgun (WGS) entry which is preliminary data.</text>
</comment>
<feature type="region of interest" description="Disordered" evidence="1">
    <location>
        <begin position="127"/>
        <end position="152"/>
    </location>
</feature>
<dbReference type="EMBL" id="JBEPLM010000026">
    <property type="protein sequence ID" value="MET3597592.1"/>
    <property type="molecule type" value="Genomic_DNA"/>
</dbReference>
<accession>A0ABV2I5J7</accession>
<gene>
    <name evidence="2" type="ORF">ABID26_007018</name>
</gene>
<organism evidence="2 3">
    <name type="scientific">Mesorhizobium shonense</name>
    <dbReference type="NCBI Taxonomy" id="1209948"/>
    <lineage>
        <taxon>Bacteria</taxon>
        <taxon>Pseudomonadati</taxon>
        <taxon>Pseudomonadota</taxon>
        <taxon>Alphaproteobacteria</taxon>
        <taxon>Hyphomicrobiales</taxon>
        <taxon>Phyllobacteriaceae</taxon>
        <taxon>Mesorhizobium</taxon>
    </lineage>
</organism>
<dbReference type="Proteomes" id="UP001549036">
    <property type="component" value="Unassembled WGS sequence"/>
</dbReference>